<evidence type="ECO:0000256" key="5">
    <source>
        <dbReference type="ARBA" id="ARBA00022692"/>
    </source>
</evidence>
<evidence type="ECO:0000256" key="7">
    <source>
        <dbReference type="ARBA" id="ARBA00022989"/>
    </source>
</evidence>
<evidence type="ECO:0008006" key="11">
    <source>
        <dbReference type="Google" id="ProtNLM"/>
    </source>
</evidence>
<keyword evidence="8 9" id="KW-0472">Membrane</keyword>
<gene>
    <name evidence="10" type="ORF">METZ01_LOCUS461630</name>
</gene>
<evidence type="ECO:0000313" key="10">
    <source>
        <dbReference type="EMBL" id="SVE08776.1"/>
    </source>
</evidence>
<keyword evidence="4" id="KW-0997">Cell inner membrane</keyword>
<dbReference type="InterPro" id="IPR007078">
    <property type="entry name" value="Haem_export_protD_CcmD"/>
</dbReference>
<name>A0A383ALI6_9ZZZZ</name>
<evidence type="ECO:0000256" key="2">
    <source>
        <dbReference type="ARBA" id="ARBA00022448"/>
    </source>
</evidence>
<accession>A0A383ALI6</accession>
<evidence type="ECO:0000256" key="1">
    <source>
        <dbReference type="ARBA" id="ARBA00004377"/>
    </source>
</evidence>
<comment type="subcellular location">
    <subcellularLocation>
        <location evidence="1">Cell inner membrane</location>
        <topology evidence="1">Single-pass membrane protein</topology>
    </subcellularLocation>
</comment>
<keyword evidence="3" id="KW-1003">Cell membrane</keyword>
<dbReference type="NCBIfam" id="TIGR03141">
    <property type="entry name" value="cytochro_ccmD"/>
    <property type="match status" value="1"/>
</dbReference>
<dbReference type="Pfam" id="PF04995">
    <property type="entry name" value="CcmD"/>
    <property type="match status" value="1"/>
</dbReference>
<keyword evidence="6" id="KW-0201">Cytochrome c-type biogenesis</keyword>
<dbReference type="GO" id="GO:0005886">
    <property type="term" value="C:plasma membrane"/>
    <property type="evidence" value="ECO:0007669"/>
    <property type="project" value="UniProtKB-SubCell"/>
</dbReference>
<dbReference type="GO" id="GO:0017004">
    <property type="term" value="P:cytochrome complex assembly"/>
    <property type="evidence" value="ECO:0007669"/>
    <property type="project" value="UniProtKB-KW"/>
</dbReference>
<dbReference type="EMBL" id="UINC01193251">
    <property type="protein sequence ID" value="SVE08776.1"/>
    <property type="molecule type" value="Genomic_DNA"/>
</dbReference>
<sequence length="57" mass="6767">MTLAETLSYLPYGKYAFYIWLSYGVTFLVIAELFVRASRNHKKVHFDLKSKYAREDD</sequence>
<evidence type="ECO:0000256" key="8">
    <source>
        <dbReference type="ARBA" id="ARBA00023136"/>
    </source>
</evidence>
<protein>
    <recommendedName>
        <fullName evidence="11">Heme exporter protein D</fullName>
    </recommendedName>
</protein>
<organism evidence="10">
    <name type="scientific">marine metagenome</name>
    <dbReference type="NCBI Taxonomy" id="408172"/>
    <lineage>
        <taxon>unclassified sequences</taxon>
        <taxon>metagenomes</taxon>
        <taxon>ecological metagenomes</taxon>
    </lineage>
</organism>
<evidence type="ECO:0000256" key="6">
    <source>
        <dbReference type="ARBA" id="ARBA00022748"/>
    </source>
</evidence>
<dbReference type="AlphaFoldDB" id="A0A383ALI6"/>
<dbReference type="GO" id="GO:0015886">
    <property type="term" value="P:heme transport"/>
    <property type="evidence" value="ECO:0007669"/>
    <property type="project" value="InterPro"/>
</dbReference>
<evidence type="ECO:0000256" key="4">
    <source>
        <dbReference type="ARBA" id="ARBA00022519"/>
    </source>
</evidence>
<keyword evidence="5 9" id="KW-0812">Transmembrane</keyword>
<evidence type="ECO:0000256" key="3">
    <source>
        <dbReference type="ARBA" id="ARBA00022475"/>
    </source>
</evidence>
<reference evidence="10" key="1">
    <citation type="submission" date="2018-05" db="EMBL/GenBank/DDBJ databases">
        <authorList>
            <person name="Lanie J.A."/>
            <person name="Ng W.-L."/>
            <person name="Kazmierczak K.M."/>
            <person name="Andrzejewski T.M."/>
            <person name="Davidsen T.M."/>
            <person name="Wayne K.J."/>
            <person name="Tettelin H."/>
            <person name="Glass J.I."/>
            <person name="Rusch D."/>
            <person name="Podicherti R."/>
            <person name="Tsui H.-C.T."/>
            <person name="Winkler M.E."/>
        </authorList>
    </citation>
    <scope>NUCLEOTIDE SEQUENCE</scope>
</reference>
<evidence type="ECO:0000256" key="9">
    <source>
        <dbReference type="SAM" id="Phobius"/>
    </source>
</evidence>
<keyword evidence="2" id="KW-0813">Transport</keyword>
<keyword evidence="7 9" id="KW-1133">Transmembrane helix</keyword>
<feature type="transmembrane region" description="Helical" evidence="9">
    <location>
        <begin position="15"/>
        <end position="35"/>
    </location>
</feature>
<proteinExistence type="predicted"/>